<accession>A0ABQ1LLJ1</accession>
<dbReference type="Gene3D" id="3.90.180.10">
    <property type="entry name" value="Medium-chain alcohol dehydrogenases, catalytic domain"/>
    <property type="match status" value="1"/>
</dbReference>
<evidence type="ECO:0000313" key="1">
    <source>
        <dbReference type="EMBL" id="GGC24400.1"/>
    </source>
</evidence>
<name>A0ABQ1LLJ1_9BURK</name>
<dbReference type="EMBL" id="BMKG01000041">
    <property type="protein sequence ID" value="GGC24400.1"/>
    <property type="molecule type" value="Genomic_DNA"/>
</dbReference>
<reference evidence="2" key="1">
    <citation type="journal article" date="2019" name="Int. J. Syst. Evol. Microbiol.">
        <title>The Global Catalogue of Microorganisms (GCM) 10K type strain sequencing project: providing services to taxonomists for standard genome sequencing and annotation.</title>
        <authorList>
            <consortium name="The Broad Institute Genomics Platform"/>
            <consortium name="The Broad Institute Genome Sequencing Center for Infectious Disease"/>
            <person name="Wu L."/>
            <person name="Ma J."/>
        </authorList>
    </citation>
    <scope>NUCLEOTIDE SEQUENCE [LARGE SCALE GENOMIC DNA]</scope>
    <source>
        <strain evidence="2">CGMCC 1.15931</strain>
    </source>
</reference>
<dbReference type="Proteomes" id="UP000622638">
    <property type="component" value="Unassembled WGS sequence"/>
</dbReference>
<comment type="caution">
    <text evidence="1">The sequence shown here is derived from an EMBL/GenBank/DDBJ whole genome shotgun (WGS) entry which is preliminary data.</text>
</comment>
<sequence>MSARESTMAPSPGATMPAFLLDRYAKGATLRRADVPVPEVGEHDVLVRVHAAGVNVLDAKLRSGEFKLILPYRLPLVGNPPIFRAR</sequence>
<protein>
    <recommendedName>
        <fullName evidence="3">Alcohol dehydrogenase catalytic domain-containing protein</fullName>
    </recommendedName>
</protein>
<dbReference type="InterPro" id="IPR011032">
    <property type="entry name" value="GroES-like_sf"/>
</dbReference>
<gene>
    <name evidence="1" type="ORF">GCM10011572_52410</name>
</gene>
<keyword evidence="2" id="KW-1185">Reference proteome</keyword>
<organism evidence="1 2">
    <name type="scientific">Pseudoduganella buxea</name>
    <dbReference type="NCBI Taxonomy" id="1949069"/>
    <lineage>
        <taxon>Bacteria</taxon>
        <taxon>Pseudomonadati</taxon>
        <taxon>Pseudomonadota</taxon>
        <taxon>Betaproteobacteria</taxon>
        <taxon>Burkholderiales</taxon>
        <taxon>Oxalobacteraceae</taxon>
        <taxon>Telluria group</taxon>
        <taxon>Pseudoduganella</taxon>
    </lineage>
</organism>
<dbReference type="SUPFAM" id="SSF50129">
    <property type="entry name" value="GroES-like"/>
    <property type="match status" value="1"/>
</dbReference>
<evidence type="ECO:0008006" key="3">
    <source>
        <dbReference type="Google" id="ProtNLM"/>
    </source>
</evidence>
<proteinExistence type="predicted"/>
<evidence type="ECO:0000313" key="2">
    <source>
        <dbReference type="Proteomes" id="UP000622638"/>
    </source>
</evidence>